<proteinExistence type="predicted"/>
<evidence type="ECO:0000313" key="1">
    <source>
        <dbReference type="EMBL" id="EKX34870.1"/>
    </source>
</evidence>
<organism evidence="1">
    <name type="scientific">Guillardia theta (strain CCMP2712)</name>
    <name type="common">Cryptophyte</name>
    <dbReference type="NCBI Taxonomy" id="905079"/>
    <lineage>
        <taxon>Eukaryota</taxon>
        <taxon>Cryptophyceae</taxon>
        <taxon>Pyrenomonadales</taxon>
        <taxon>Geminigeraceae</taxon>
        <taxon>Guillardia</taxon>
    </lineage>
</organism>
<dbReference type="GeneID" id="17291640"/>
<dbReference type="KEGG" id="gtt:GUITHDRAFT_146880"/>
<name>L1IGB7_GUITC</name>
<protein>
    <submittedName>
        <fullName evidence="1 2">Uncharacterized protein</fullName>
    </submittedName>
</protein>
<keyword evidence="3" id="KW-1185">Reference proteome</keyword>
<evidence type="ECO:0000313" key="3">
    <source>
        <dbReference type="Proteomes" id="UP000011087"/>
    </source>
</evidence>
<reference evidence="3" key="2">
    <citation type="submission" date="2012-11" db="EMBL/GenBank/DDBJ databases">
        <authorList>
            <person name="Kuo A."/>
            <person name="Curtis B.A."/>
            <person name="Tanifuji G."/>
            <person name="Burki F."/>
            <person name="Gruber A."/>
            <person name="Irimia M."/>
            <person name="Maruyama S."/>
            <person name="Arias M.C."/>
            <person name="Ball S.G."/>
            <person name="Gile G.H."/>
            <person name="Hirakawa Y."/>
            <person name="Hopkins J.F."/>
            <person name="Rensing S.A."/>
            <person name="Schmutz J."/>
            <person name="Symeonidi A."/>
            <person name="Elias M."/>
            <person name="Eveleigh R.J."/>
            <person name="Herman E.K."/>
            <person name="Klute M.J."/>
            <person name="Nakayama T."/>
            <person name="Obornik M."/>
            <person name="Reyes-Prieto A."/>
            <person name="Armbrust E.V."/>
            <person name="Aves S.J."/>
            <person name="Beiko R.G."/>
            <person name="Coutinho P."/>
            <person name="Dacks J.B."/>
            <person name="Durnford D.G."/>
            <person name="Fast N.M."/>
            <person name="Green B.R."/>
            <person name="Grisdale C."/>
            <person name="Hempe F."/>
            <person name="Henrissat B."/>
            <person name="Hoppner M.P."/>
            <person name="Ishida K.-I."/>
            <person name="Kim E."/>
            <person name="Koreny L."/>
            <person name="Kroth P.G."/>
            <person name="Liu Y."/>
            <person name="Malik S.-B."/>
            <person name="Maier U.G."/>
            <person name="McRose D."/>
            <person name="Mock T."/>
            <person name="Neilson J.A."/>
            <person name="Onodera N.T."/>
            <person name="Poole A.M."/>
            <person name="Pritham E.J."/>
            <person name="Richards T.A."/>
            <person name="Rocap G."/>
            <person name="Roy S.W."/>
            <person name="Sarai C."/>
            <person name="Schaack S."/>
            <person name="Shirato S."/>
            <person name="Slamovits C.H."/>
            <person name="Spencer D.F."/>
            <person name="Suzuki S."/>
            <person name="Worden A.Z."/>
            <person name="Zauner S."/>
            <person name="Barry K."/>
            <person name="Bell C."/>
            <person name="Bharti A.K."/>
            <person name="Crow J.A."/>
            <person name="Grimwood J."/>
            <person name="Kramer R."/>
            <person name="Lindquist E."/>
            <person name="Lucas S."/>
            <person name="Salamov A."/>
            <person name="McFadden G.I."/>
            <person name="Lane C.E."/>
            <person name="Keeling P.J."/>
            <person name="Gray M.W."/>
            <person name="Grigoriev I.V."/>
            <person name="Archibald J.M."/>
        </authorList>
    </citation>
    <scope>NUCLEOTIDE SEQUENCE</scope>
    <source>
        <strain evidence="3">CCMP2712</strain>
    </source>
</reference>
<reference evidence="2" key="3">
    <citation type="submission" date="2016-03" db="UniProtKB">
        <authorList>
            <consortium name="EnsemblProtists"/>
        </authorList>
    </citation>
    <scope>IDENTIFICATION</scope>
</reference>
<evidence type="ECO:0000313" key="2">
    <source>
        <dbReference type="EnsemblProtists" id="EKX34870"/>
    </source>
</evidence>
<sequence>MLICGIANPTGEGEGYNGLHLKDSEIDEIIAGREMVGLPVKIEHKGVGIGSVVSAFKDREGRLNCVMELSPDEVEGAIAQEWVRDRTASELSLGYVVDINQSGRGEGERLRAGKKKVLEVSIVRKGARQGCKIYGRDAPHSNQSNAFPVPSSAEILKDWGVAFGLLQCHLETDMFTITNNVEAHQPHQKLTIFQFSKLYNEPLSSMVKHVCYRIEMRKHINANNLRIVQLNNMLRETTERHCMDRLPLIHKADFHELYVIENLLREFVHDLGKIREEATILAEEIVELDAALNSTGLMY</sequence>
<dbReference type="AlphaFoldDB" id="L1IGB7"/>
<dbReference type="EMBL" id="JH993101">
    <property type="protein sequence ID" value="EKX34870.1"/>
    <property type="molecule type" value="Genomic_DNA"/>
</dbReference>
<gene>
    <name evidence="1" type="ORF">GUITHDRAFT_146880</name>
</gene>
<dbReference type="RefSeq" id="XP_005821850.1">
    <property type="nucleotide sequence ID" value="XM_005821793.1"/>
</dbReference>
<dbReference type="PaxDb" id="55529-EKX34870"/>
<dbReference type="EnsemblProtists" id="EKX34870">
    <property type="protein sequence ID" value="EKX34870"/>
    <property type="gene ID" value="GUITHDRAFT_146880"/>
</dbReference>
<dbReference type="HOGENOM" id="CLU_932050_0_0_1"/>
<accession>L1IGB7</accession>
<reference evidence="1 3" key="1">
    <citation type="journal article" date="2012" name="Nature">
        <title>Algal genomes reveal evolutionary mosaicism and the fate of nucleomorphs.</title>
        <authorList>
            <consortium name="DOE Joint Genome Institute"/>
            <person name="Curtis B.A."/>
            <person name="Tanifuji G."/>
            <person name="Burki F."/>
            <person name="Gruber A."/>
            <person name="Irimia M."/>
            <person name="Maruyama S."/>
            <person name="Arias M.C."/>
            <person name="Ball S.G."/>
            <person name="Gile G.H."/>
            <person name="Hirakawa Y."/>
            <person name="Hopkins J.F."/>
            <person name="Kuo A."/>
            <person name="Rensing S.A."/>
            <person name="Schmutz J."/>
            <person name="Symeonidi A."/>
            <person name="Elias M."/>
            <person name="Eveleigh R.J."/>
            <person name="Herman E.K."/>
            <person name="Klute M.J."/>
            <person name="Nakayama T."/>
            <person name="Obornik M."/>
            <person name="Reyes-Prieto A."/>
            <person name="Armbrust E.V."/>
            <person name="Aves S.J."/>
            <person name="Beiko R.G."/>
            <person name="Coutinho P."/>
            <person name="Dacks J.B."/>
            <person name="Durnford D.G."/>
            <person name="Fast N.M."/>
            <person name="Green B.R."/>
            <person name="Grisdale C.J."/>
            <person name="Hempel F."/>
            <person name="Henrissat B."/>
            <person name="Hoppner M.P."/>
            <person name="Ishida K."/>
            <person name="Kim E."/>
            <person name="Koreny L."/>
            <person name="Kroth P.G."/>
            <person name="Liu Y."/>
            <person name="Malik S.B."/>
            <person name="Maier U.G."/>
            <person name="McRose D."/>
            <person name="Mock T."/>
            <person name="Neilson J.A."/>
            <person name="Onodera N.T."/>
            <person name="Poole A.M."/>
            <person name="Pritham E.J."/>
            <person name="Richards T.A."/>
            <person name="Rocap G."/>
            <person name="Roy S.W."/>
            <person name="Sarai C."/>
            <person name="Schaack S."/>
            <person name="Shirato S."/>
            <person name="Slamovits C.H."/>
            <person name="Spencer D.F."/>
            <person name="Suzuki S."/>
            <person name="Worden A.Z."/>
            <person name="Zauner S."/>
            <person name="Barry K."/>
            <person name="Bell C."/>
            <person name="Bharti A.K."/>
            <person name="Crow J.A."/>
            <person name="Grimwood J."/>
            <person name="Kramer R."/>
            <person name="Lindquist E."/>
            <person name="Lucas S."/>
            <person name="Salamov A."/>
            <person name="McFadden G.I."/>
            <person name="Lane C.E."/>
            <person name="Keeling P.J."/>
            <person name="Gray M.W."/>
            <person name="Grigoriev I.V."/>
            <person name="Archibald J.M."/>
        </authorList>
    </citation>
    <scope>NUCLEOTIDE SEQUENCE</scope>
    <source>
        <strain evidence="1 3">CCMP2712</strain>
    </source>
</reference>
<dbReference type="Proteomes" id="UP000011087">
    <property type="component" value="Unassembled WGS sequence"/>
</dbReference>